<accession>A0A3D9HVH0</accession>
<keyword evidence="2" id="KW-0472">Membrane</keyword>
<comment type="caution">
    <text evidence="3">The sequence shown here is derived from an EMBL/GenBank/DDBJ whole genome shotgun (WGS) entry which is preliminary data.</text>
</comment>
<name>A0A3D9HVH0_9PROT</name>
<dbReference type="AlphaFoldDB" id="A0A3D9HVH0"/>
<feature type="region of interest" description="Disordered" evidence="1">
    <location>
        <begin position="1"/>
        <end position="23"/>
    </location>
</feature>
<protein>
    <submittedName>
        <fullName evidence="3">Uncharacterized protein</fullName>
    </submittedName>
</protein>
<feature type="compositionally biased region" description="Low complexity" evidence="1">
    <location>
        <begin position="10"/>
        <end position="23"/>
    </location>
</feature>
<dbReference type="EMBL" id="QRDW01000001">
    <property type="protein sequence ID" value="RED53405.1"/>
    <property type="molecule type" value="Genomic_DNA"/>
</dbReference>
<keyword evidence="2" id="KW-0812">Transmembrane</keyword>
<gene>
    <name evidence="3" type="ORF">DFP90_101193</name>
</gene>
<evidence type="ECO:0000313" key="3">
    <source>
        <dbReference type="EMBL" id="RED53405.1"/>
    </source>
</evidence>
<proteinExistence type="predicted"/>
<keyword evidence="4" id="KW-1185">Reference proteome</keyword>
<evidence type="ECO:0000256" key="2">
    <source>
        <dbReference type="SAM" id="Phobius"/>
    </source>
</evidence>
<reference evidence="3 4" key="1">
    <citation type="submission" date="2018-07" db="EMBL/GenBank/DDBJ databases">
        <title>Genomic Encyclopedia of Type Strains, Phase III (KMG-III): the genomes of soil and plant-associated and newly described type strains.</title>
        <authorList>
            <person name="Whitman W."/>
        </authorList>
    </citation>
    <scope>NUCLEOTIDE SEQUENCE [LARGE SCALE GENOMIC DNA]</scope>
    <source>
        <strain evidence="3 4">CECT 8488</strain>
    </source>
</reference>
<feature type="transmembrane region" description="Helical" evidence="2">
    <location>
        <begin position="57"/>
        <end position="80"/>
    </location>
</feature>
<evidence type="ECO:0000313" key="4">
    <source>
        <dbReference type="Proteomes" id="UP000256845"/>
    </source>
</evidence>
<keyword evidence="2" id="KW-1133">Transmembrane helix</keyword>
<sequence>MTGRRKYSKASKAASKALKGAHAPAEPIVTVSRPERNTSLADWFGWLNRPVMKGMRITWRAVMLFMMCCLILDVILYFVVQVGLGRCYGLLCLLG</sequence>
<evidence type="ECO:0000256" key="1">
    <source>
        <dbReference type="SAM" id="MobiDB-lite"/>
    </source>
</evidence>
<dbReference type="Proteomes" id="UP000256845">
    <property type="component" value="Unassembled WGS sequence"/>
</dbReference>
<organism evidence="3 4">
    <name type="scientific">Aestuariispira insulae</name>
    <dbReference type="NCBI Taxonomy" id="1461337"/>
    <lineage>
        <taxon>Bacteria</taxon>
        <taxon>Pseudomonadati</taxon>
        <taxon>Pseudomonadota</taxon>
        <taxon>Alphaproteobacteria</taxon>
        <taxon>Rhodospirillales</taxon>
        <taxon>Kiloniellaceae</taxon>
        <taxon>Aestuariispira</taxon>
    </lineage>
</organism>